<dbReference type="PANTHER" id="PTHR42877:SF4">
    <property type="entry name" value="FAD_NAD(P)-BINDING DOMAIN-CONTAINING PROTEIN-RELATED"/>
    <property type="match status" value="1"/>
</dbReference>
<dbReference type="Proteomes" id="UP000190037">
    <property type="component" value="Unassembled WGS sequence"/>
</dbReference>
<dbReference type="InterPro" id="IPR051209">
    <property type="entry name" value="FAD-bind_Monooxygenase_sf"/>
</dbReference>
<proteinExistence type="predicted"/>
<dbReference type="AlphaFoldDB" id="A0A1T3NWR9"/>
<name>A0A1T3NWR9_9ACTN</name>
<keyword evidence="1" id="KW-0503">Monooxygenase</keyword>
<dbReference type="EMBL" id="MWQN01000001">
    <property type="protein sequence ID" value="OPC81100.1"/>
    <property type="molecule type" value="Genomic_DNA"/>
</dbReference>
<organism evidence="1 2">
    <name type="scientific">Embleya scabrispora</name>
    <dbReference type="NCBI Taxonomy" id="159449"/>
    <lineage>
        <taxon>Bacteria</taxon>
        <taxon>Bacillati</taxon>
        <taxon>Actinomycetota</taxon>
        <taxon>Actinomycetes</taxon>
        <taxon>Kitasatosporales</taxon>
        <taxon>Streptomycetaceae</taxon>
        <taxon>Embleya</taxon>
    </lineage>
</organism>
<dbReference type="OrthoDB" id="5168853at2"/>
<dbReference type="PRINTS" id="PR00469">
    <property type="entry name" value="PNDRDTASEII"/>
</dbReference>
<comment type="caution">
    <text evidence="1">The sequence shown here is derived from an EMBL/GenBank/DDBJ whole genome shotgun (WGS) entry which is preliminary data.</text>
</comment>
<evidence type="ECO:0000313" key="2">
    <source>
        <dbReference type="Proteomes" id="UP000190037"/>
    </source>
</evidence>
<evidence type="ECO:0000313" key="1">
    <source>
        <dbReference type="EMBL" id="OPC81100.1"/>
    </source>
</evidence>
<keyword evidence="2" id="KW-1185">Reference proteome</keyword>
<dbReference type="Gene3D" id="3.50.50.60">
    <property type="entry name" value="FAD/NAD(P)-binding domain"/>
    <property type="match status" value="2"/>
</dbReference>
<dbReference type="STRING" id="159449.B4N89_09180"/>
<sequence>MPGTVIIGAGFAGICMAIRLRRASIEDFTVYEKADDLGGVWRDNTYPGAGCDIPSMLYSYSFAQRADWSRVYPEQHEILRYLHECARKFGIRAHLEPGTEVYAARWDEIAEVWRIETSRGTATARVLVSAVGQLNRPRYPDVPGLDSFAGTAFHSSRWRHDHDLADRTVAVIGTGPSAVQFVPRIAARVRRLYVFQRSANWVVPKPDRAYGRVAHRVFRRIPPARTAVRAAIYLRGETAVYWAVRGNLGARRLARHAARRHLAAQIADPALRARLTPDFPIGCKRILISADFYPTLTRDNVELVTEPITEITPSGPRTAAREFPVNTLIHGTGFLATEFLRPMEIVGRDGVRLHDVWREGAAARLGMTVPRFPNLFLLYGPGTNLGHNSIVYMIESQVAYVVRRIRDGRVHEVGAAEYEADRRALAAGVAGTVFGAGCTSWYKGADGRVTTNWPWHTYRYRWATRRA</sequence>
<reference evidence="1 2" key="1">
    <citation type="submission" date="2017-03" db="EMBL/GenBank/DDBJ databases">
        <title>Draft genome sequence of Streptomyces scabrisporus NF3, endophyte isolated from Amphipterygium adstringens.</title>
        <authorList>
            <person name="Vazquez M."/>
            <person name="Ceapa C.D."/>
            <person name="Rodriguez Luna D."/>
            <person name="Sanchez Esquivel S."/>
        </authorList>
    </citation>
    <scope>NUCLEOTIDE SEQUENCE [LARGE SCALE GENOMIC DNA]</scope>
    <source>
        <strain evidence="1 2">NF3</strain>
    </source>
</reference>
<dbReference type="Pfam" id="PF13738">
    <property type="entry name" value="Pyr_redox_3"/>
    <property type="match status" value="1"/>
</dbReference>
<dbReference type="PANTHER" id="PTHR42877">
    <property type="entry name" value="L-ORNITHINE N(5)-MONOOXYGENASE-RELATED"/>
    <property type="match status" value="1"/>
</dbReference>
<protein>
    <submittedName>
        <fullName evidence="1">4-hydroxyacetophenone monooxygenase</fullName>
    </submittedName>
</protein>
<accession>A0A1T3NWR9</accession>
<dbReference type="InterPro" id="IPR036188">
    <property type="entry name" value="FAD/NAD-bd_sf"/>
</dbReference>
<dbReference type="SUPFAM" id="SSF51905">
    <property type="entry name" value="FAD/NAD(P)-binding domain"/>
    <property type="match status" value="1"/>
</dbReference>
<dbReference type="GO" id="GO:0004497">
    <property type="term" value="F:monooxygenase activity"/>
    <property type="evidence" value="ECO:0007669"/>
    <property type="project" value="UniProtKB-KW"/>
</dbReference>
<gene>
    <name evidence="1" type="ORF">B4N89_09180</name>
</gene>
<keyword evidence="1" id="KW-0560">Oxidoreductase</keyword>
<dbReference type="RefSeq" id="WP_078975405.1">
    <property type="nucleotide sequence ID" value="NZ_MWQN01000001.1"/>
</dbReference>